<dbReference type="InterPro" id="IPR008254">
    <property type="entry name" value="Flavodoxin/NO_synth"/>
</dbReference>
<dbReference type="InterPro" id="IPR010089">
    <property type="entry name" value="Flavoprotein_WrbA-like"/>
</dbReference>
<dbReference type="AlphaFoldDB" id="A0A839T6B3"/>
<dbReference type="Proteomes" id="UP000549250">
    <property type="component" value="Unassembled WGS sequence"/>
</dbReference>
<keyword evidence="4 5" id="KW-0560">Oxidoreductase</keyword>
<dbReference type="Gene3D" id="3.40.50.360">
    <property type="match status" value="1"/>
</dbReference>
<comment type="cofactor">
    <cofactor evidence="5">
        <name>FMN</name>
        <dbReference type="ChEBI" id="CHEBI:58210"/>
    </cofactor>
    <text evidence="5">Binds 1 FMN per monomer.</text>
</comment>
<comment type="catalytic activity">
    <reaction evidence="5">
        <text>a quinone + NADH + H(+) = a quinol + NAD(+)</text>
        <dbReference type="Rhea" id="RHEA:46160"/>
        <dbReference type="ChEBI" id="CHEBI:15378"/>
        <dbReference type="ChEBI" id="CHEBI:24646"/>
        <dbReference type="ChEBI" id="CHEBI:57540"/>
        <dbReference type="ChEBI" id="CHEBI:57945"/>
        <dbReference type="ChEBI" id="CHEBI:132124"/>
        <dbReference type="EC" id="1.6.5.2"/>
    </reaction>
</comment>
<evidence type="ECO:0000256" key="4">
    <source>
        <dbReference type="ARBA" id="ARBA00023002"/>
    </source>
</evidence>
<dbReference type="GO" id="GO:0010181">
    <property type="term" value="F:FMN binding"/>
    <property type="evidence" value="ECO:0007669"/>
    <property type="project" value="InterPro"/>
</dbReference>
<comment type="caution">
    <text evidence="7">The sequence shown here is derived from an EMBL/GenBank/DDBJ whole genome shotgun (WGS) entry which is preliminary data.</text>
</comment>
<dbReference type="HAMAP" id="MF_01017">
    <property type="entry name" value="NQOR"/>
    <property type="match status" value="1"/>
</dbReference>
<evidence type="ECO:0000313" key="7">
    <source>
        <dbReference type="EMBL" id="MBB3103834.1"/>
    </source>
</evidence>
<proteinExistence type="inferred from homology"/>
<dbReference type="GO" id="GO:0003955">
    <property type="term" value="F:NAD(P)H dehydrogenase (quinone) activity"/>
    <property type="evidence" value="ECO:0007669"/>
    <property type="project" value="UniProtKB-UniRule"/>
</dbReference>
<feature type="domain" description="Flavodoxin-like" evidence="6">
    <location>
        <begin position="4"/>
        <end position="190"/>
    </location>
</feature>
<gene>
    <name evidence="7" type="ORF">FHR87_002244</name>
</gene>
<evidence type="ECO:0000256" key="3">
    <source>
        <dbReference type="ARBA" id="ARBA00022643"/>
    </source>
</evidence>
<feature type="binding site" evidence="5">
    <location>
        <position position="99"/>
    </location>
    <ligand>
        <name>substrate</name>
    </ligand>
</feature>
<keyword evidence="5" id="KW-0521">NADP</keyword>
<dbReference type="Pfam" id="PF03358">
    <property type="entry name" value="FMN_red"/>
    <property type="match status" value="1"/>
</dbReference>
<feature type="binding site" evidence="5">
    <location>
        <begin position="79"/>
        <end position="81"/>
    </location>
    <ligand>
        <name>FMN</name>
        <dbReference type="ChEBI" id="CHEBI:58210"/>
    </ligand>
</feature>
<feature type="binding site" evidence="5">
    <location>
        <begin position="114"/>
        <end position="119"/>
    </location>
    <ligand>
        <name>FMN</name>
        <dbReference type="ChEBI" id="CHEBI:58210"/>
    </ligand>
</feature>
<feature type="binding site" evidence="5">
    <location>
        <begin position="10"/>
        <end position="15"/>
    </location>
    <ligand>
        <name>FMN</name>
        <dbReference type="ChEBI" id="CHEBI:58210"/>
    </ligand>
</feature>
<name>A0A839T6B3_AZOMA</name>
<dbReference type="SUPFAM" id="SSF52218">
    <property type="entry name" value="Flavoproteins"/>
    <property type="match status" value="1"/>
</dbReference>
<sequence>MKKVLVLYYSMYGHIEQIAQAVADGADSVAGVEVTLKRVPETIPEDIARKSGAKLEQAAPIASPQELGDYDAIIFGTPTRFGNMAGQMRTFLDQTGGLWVKGSLIGKIGSVFTSTGTGGGSETTITSFWNTLAHHGMLITGLPYSAPNLTDISQMQRNSPYGTATVAGADGTHQPSELDLSLARFQGEHVAKLAVRMQ</sequence>
<dbReference type="PANTHER" id="PTHR30546:SF23">
    <property type="entry name" value="FLAVOPROTEIN-LIKE PROTEIN YCP4-RELATED"/>
    <property type="match status" value="1"/>
</dbReference>
<dbReference type="NCBIfam" id="NF002999">
    <property type="entry name" value="PRK03767.1"/>
    <property type="match status" value="1"/>
</dbReference>
<dbReference type="PANTHER" id="PTHR30546">
    <property type="entry name" value="FLAVODOXIN-RELATED PROTEIN WRBA-RELATED"/>
    <property type="match status" value="1"/>
</dbReference>
<dbReference type="PROSITE" id="PS50902">
    <property type="entry name" value="FLAVODOXIN_LIKE"/>
    <property type="match status" value="1"/>
</dbReference>
<feature type="binding site" evidence="5">
    <location>
        <position position="12"/>
    </location>
    <ligand>
        <name>NAD(+)</name>
        <dbReference type="ChEBI" id="CHEBI:57540"/>
    </ligand>
</feature>
<accession>A0A839T6B3</accession>
<dbReference type="EC" id="1.6.5.2" evidence="5"/>
<dbReference type="GO" id="GO:0050661">
    <property type="term" value="F:NADP binding"/>
    <property type="evidence" value="ECO:0007669"/>
    <property type="project" value="UniProtKB-UniRule"/>
</dbReference>
<dbReference type="InterPro" id="IPR029039">
    <property type="entry name" value="Flavoprotein-like_sf"/>
</dbReference>
<dbReference type="NCBIfam" id="TIGR01755">
    <property type="entry name" value="flav_wrbA"/>
    <property type="match status" value="1"/>
</dbReference>
<evidence type="ECO:0000256" key="1">
    <source>
        <dbReference type="ARBA" id="ARBA00006961"/>
    </source>
</evidence>
<keyword evidence="2 5" id="KW-0285">Flavoprotein</keyword>
<organism evidence="7 8">
    <name type="scientific">Azomonas macrocytogenes</name>
    <name type="common">Azotobacter macrocytogenes</name>
    <dbReference type="NCBI Taxonomy" id="69962"/>
    <lineage>
        <taxon>Bacteria</taxon>
        <taxon>Pseudomonadati</taxon>
        <taxon>Pseudomonadota</taxon>
        <taxon>Gammaproteobacteria</taxon>
        <taxon>Pseudomonadales</taxon>
        <taxon>Pseudomonadaceae</taxon>
        <taxon>Azomonas</taxon>
    </lineage>
</organism>
<dbReference type="GO" id="GO:0050660">
    <property type="term" value="F:flavin adenine dinucleotide binding"/>
    <property type="evidence" value="ECO:0007669"/>
    <property type="project" value="UniProtKB-UniRule"/>
</dbReference>
<evidence type="ECO:0000259" key="6">
    <source>
        <dbReference type="PROSITE" id="PS50902"/>
    </source>
</evidence>
<reference evidence="7 8" key="1">
    <citation type="submission" date="2020-08" db="EMBL/GenBank/DDBJ databases">
        <title>Genomic Encyclopedia of Type Strains, Phase III (KMG-III): the genomes of soil and plant-associated and newly described type strains.</title>
        <authorList>
            <person name="Whitman W."/>
        </authorList>
    </citation>
    <scope>NUCLEOTIDE SEQUENCE [LARGE SCALE GENOMIC DNA]</scope>
    <source>
        <strain evidence="7 8">CECT 4462</strain>
    </source>
</reference>
<evidence type="ECO:0000313" key="8">
    <source>
        <dbReference type="Proteomes" id="UP000549250"/>
    </source>
</evidence>
<keyword evidence="8" id="KW-1185">Reference proteome</keyword>
<dbReference type="FunFam" id="3.40.50.360:FF:000001">
    <property type="entry name" value="NAD(P)H dehydrogenase (Quinone) FQR1-like"/>
    <property type="match status" value="1"/>
</dbReference>
<dbReference type="InterPro" id="IPR037513">
    <property type="entry name" value="NQO"/>
</dbReference>
<dbReference type="GO" id="GO:0051287">
    <property type="term" value="F:NAD binding"/>
    <property type="evidence" value="ECO:0007669"/>
    <property type="project" value="UniProtKB-UniRule"/>
</dbReference>
<dbReference type="GO" id="GO:0016020">
    <property type="term" value="C:membrane"/>
    <property type="evidence" value="ECO:0007669"/>
    <property type="project" value="TreeGrafter"/>
</dbReference>
<feature type="binding site" evidence="5">
    <location>
        <position position="134"/>
    </location>
    <ligand>
        <name>FMN</name>
        <dbReference type="ChEBI" id="CHEBI:58210"/>
    </ligand>
</feature>
<keyword evidence="3 5" id="KW-0288">FMN</keyword>
<evidence type="ECO:0000256" key="2">
    <source>
        <dbReference type="ARBA" id="ARBA00022630"/>
    </source>
</evidence>
<dbReference type="RefSeq" id="WP_183166752.1">
    <property type="nucleotide sequence ID" value="NZ_JACHXI010000010.1"/>
</dbReference>
<comment type="catalytic activity">
    <reaction evidence="5">
        <text>a quinone + NADPH + H(+) = a quinol + NADP(+)</text>
        <dbReference type="Rhea" id="RHEA:46164"/>
        <dbReference type="ChEBI" id="CHEBI:15378"/>
        <dbReference type="ChEBI" id="CHEBI:24646"/>
        <dbReference type="ChEBI" id="CHEBI:57783"/>
        <dbReference type="ChEBI" id="CHEBI:58349"/>
        <dbReference type="ChEBI" id="CHEBI:132124"/>
        <dbReference type="EC" id="1.6.5.2"/>
    </reaction>
</comment>
<keyword evidence="5" id="KW-0547">Nucleotide-binding</keyword>
<keyword evidence="5" id="KW-0520">NAD</keyword>
<evidence type="ECO:0000256" key="5">
    <source>
        <dbReference type="HAMAP-Rule" id="MF_01017"/>
    </source>
</evidence>
<dbReference type="InterPro" id="IPR005025">
    <property type="entry name" value="FMN_Rdtase-like_dom"/>
</dbReference>
<protein>
    <recommendedName>
        <fullName evidence="5">NAD(P)H dehydrogenase (quinone)</fullName>
        <ecNumber evidence="5">1.6.5.2</ecNumber>
    </recommendedName>
    <alternativeName>
        <fullName evidence="5">NAD(P)H:quinone oxidoreductase</fullName>
        <shortName evidence="5">NQO</shortName>
    </alternativeName>
</protein>
<comment type="similarity">
    <text evidence="1 5">Belongs to the WrbA family.</text>
</comment>
<dbReference type="EMBL" id="JACHXI010000010">
    <property type="protein sequence ID" value="MBB3103834.1"/>
    <property type="molecule type" value="Genomic_DNA"/>
</dbReference>